<feature type="region of interest" description="Disordered" evidence="1">
    <location>
        <begin position="1"/>
        <end position="106"/>
    </location>
</feature>
<evidence type="ECO:0000256" key="1">
    <source>
        <dbReference type="SAM" id="MobiDB-lite"/>
    </source>
</evidence>
<protein>
    <submittedName>
        <fullName evidence="2">Uncharacterized protein</fullName>
    </submittedName>
</protein>
<accession>A0A8S1HPV9</accession>
<organism evidence="2 3">
    <name type="scientific">Caenorhabditis auriculariae</name>
    <dbReference type="NCBI Taxonomy" id="2777116"/>
    <lineage>
        <taxon>Eukaryota</taxon>
        <taxon>Metazoa</taxon>
        <taxon>Ecdysozoa</taxon>
        <taxon>Nematoda</taxon>
        <taxon>Chromadorea</taxon>
        <taxon>Rhabditida</taxon>
        <taxon>Rhabditina</taxon>
        <taxon>Rhabditomorpha</taxon>
        <taxon>Rhabditoidea</taxon>
        <taxon>Rhabditidae</taxon>
        <taxon>Peloderinae</taxon>
        <taxon>Caenorhabditis</taxon>
    </lineage>
</organism>
<dbReference type="AlphaFoldDB" id="A0A8S1HPV9"/>
<evidence type="ECO:0000313" key="2">
    <source>
        <dbReference type="EMBL" id="CAD6197265.1"/>
    </source>
</evidence>
<dbReference type="Proteomes" id="UP000835052">
    <property type="component" value="Unassembled WGS sequence"/>
</dbReference>
<gene>
    <name evidence="2" type="ORF">CAUJ_LOCUS13174</name>
</gene>
<feature type="compositionally biased region" description="Basic and acidic residues" evidence="1">
    <location>
        <begin position="8"/>
        <end position="22"/>
    </location>
</feature>
<proteinExistence type="predicted"/>
<evidence type="ECO:0000313" key="3">
    <source>
        <dbReference type="Proteomes" id="UP000835052"/>
    </source>
</evidence>
<name>A0A8S1HPV9_9PELO</name>
<reference evidence="2" key="1">
    <citation type="submission" date="2020-10" db="EMBL/GenBank/DDBJ databases">
        <authorList>
            <person name="Kikuchi T."/>
        </authorList>
    </citation>
    <scope>NUCLEOTIDE SEQUENCE</scope>
    <source>
        <strain evidence="2">NKZ352</strain>
    </source>
</reference>
<sequence>MKRLKSIRINDRETVPGAKKDSGSTNFSGAKKDSGTSVCVSGESANSAESSSYVSRLPPPTGIDDRLGDVSVGPESAPDGKQVAFGPANPPQEPQHNHFFRGSCET</sequence>
<comment type="caution">
    <text evidence="2">The sequence shown here is derived from an EMBL/GenBank/DDBJ whole genome shotgun (WGS) entry which is preliminary data.</text>
</comment>
<keyword evidence="3" id="KW-1185">Reference proteome</keyword>
<dbReference type="EMBL" id="CAJGYM010000089">
    <property type="protein sequence ID" value="CAD6197265.1"/>
    <property type="molecule type" value="Genomic_DNA"/>
</dbReference>
<feature type="compositionally biased region" description="Low complexity" evidence="1">
    <location>
        <begin position="40"/>
        <end position="55"/>
    </location>
</feature>